<feature type="non-terminal residue" evidence="1">
    <location>
        <position position="1"/>
    </location>
</feature>
<name>A0A0S7EUA3_9TELE</name>
<protein>
    <submittedName>
        <fullName evidence="1">PPUP8493</fullName>
    </submittedName>
</protein>
<dbReference type="AlphaFoldDB" id="A0A0S7EUA3"/>
<proteinExistence type="predicted"/>
<gene>
    <name evidence="1" type="primary">PPUP8493</name>
</gene>
<reference evidence="1" key="1">
    <citation type="submission" date="2014-12" db="EMBL/GenBank/DDBJ databases">
        <title>Parallel Evolution in Life History Adaptation Evident in the Tissue-Specific Poeciliopsis prolifica transcriptome.</title>
        <authorList>
            <person name="Jue N.K."/>
            <person name="Foley R.J."/>
            <person name="Obergfell C."/>
            <person name="Reznick D.N."/>
            <person name="O'Neill R.J."/>
            <person name="O'Neill M.J."/>
        </authorList>
    </citation>
    <scope>NUCLEOTIDE SEQUENCE</scope>
</reference>
<dbReference type="EMBL" id="GBYX01475924">
    <property type="protein sequence ID" value="JAO05753.1"/>
    <property type="molecule type" value="Transcribed_RNA"/>
</dbReference>
<accession>A0A0S7EUA3</accession>
<evidence type="ECO:0000313" key="1">
    <source>
        <dbReference type="EMBL" id="JAO05753.1"/>
    </source>
</evidence>
<organism evidence="1">
    <name type="scientific">Poeciliopsis prolifica</name>
    <name type="common">blackstripe livebearer</name>
    <dbReference type="NCBI Taxonomy" id="188132"/>
    <lineage>
        <taxon>Eukaryota</taxon>
        <taxon>Metazoa</taxon>
        <taxon>Chordata</taxon>
        <taxon>Craniata</taxon>
        <taxon>Vertebrata</taxon>
        <taxon>Euteleostomi</taxon>
        <taxon>Actinopterygii</taxon>
        <taxon>Neopterygii</taxon>
        <taxon>Teleostei</taxon>
        <taxon>Neoteleostei</taxon>
        <taxon>Acanthomorphata</taxon>
        <taxon>Ovalentaria</taxon>
        <taxon>Atherinomorphae</taxon>
        <taxon>Cyprinodontiformes</taxon>
        <taxon>Poeciliidae</taxon>
        <taxon>Poeciliinae</taxon>
        <taxon>Poeciliopsis</taxon>
    </lineage>
</organism>
<sequence length="103" mass="12045">LFLYDSLMKRMLRVVLALMKNSSKHIIFRSPEQRQRSLSACCHPNRKRQKTQTFRGDLQRLAANTDGHNKLPQDVTYNLLCPFLLSLQFNLLSRWPPSYTPPS</sequence>